<gene>
    <name evidence="2" type="primary">JAC1</name>
    <name evidence="2" type="ORF">CASFOL_015789</name>
</gene>
<dbReference type="FunFam" id="1.10.287.110:FF:000043">
    <property type="entry name" value="J-domain protein required for chloroplast accumulation response 1"/>
    <property type="match status" value="1"/>
</dbReference>
<dbReference type="Proteomes" id="UP001632038">
    <property type="component" value="Unassembled WGS sequence"/>
</dbReference>
<comment type="caution">
    <text evidence="2">The sequence shown here is derived from an EMBL/GenBank/DDBJ whole genome shotgun (WGS) entry which is preliminary data.</text>
</comment>
<feature type="region of interest" description="Disordered" evidence="1">
    <location>
        <begin position="401"/>
        <end position="455"/>
    </location>
</feature>
<dbReference type="AlphaFoldDB" id="A0ABD3DER0"/>
<feature type="region of interest" description="Disordered" evidence="1">
    <location>
        <begin position="153"/>
        <end position="211"/>
    </location>
</feature>
<dbReference type="InterPro" id="IPR001623">
    <property type="entry name" value="DnaJ_domain"/>
</dbReference>
<reference evidence="3" key="1">
    <citation type="journal article" date="2024" name="IScience">
        <title>Strigolactones Initiate the Formation of Haustorium-like Structures in Castilleja.</title>
        <authorList>
            <person name="Buerger M."/>
            <person name="Peterson D."/>
            <person name="Chory J."/>
        </authorList>
    </citation>
    <scope>NUCLEOTIDE SEQUENCE [LARGE SCALE GENOMIC DNA]</scope>
</reference>
<evidence type="ECO:0000256" key="1">
    <source>
        <dbReference type="SAM" id="MobiDB-lite"/>
    </source>
</evidence>
<dbReference type="CDD" id="cd06257">
    <property type="entry name" value="DnaJ"/>
    <property type="match status" value="1"/>
</dbReference>
<feature type="compositionally biased region" description="Low complexity" evidence="1">
    <location>
        <begin position="176"/>
        <end position="192"/>
    </location>
</feature>
<dbReference type="InterPro" id="IPR036869">
    <property type="entry name" value="J_dom_sf"/>
</dbReference>
<sequence length="629" mass="71383">MEKFMQREENDVLIGYGNSPKAQSSDDMDFNDVFGGPPRRFSMQEARVRYSGTSEEEKASSLPLSPWNSITEKPVFGEETGPRRGGDFFDDIFRGSSEPYNSPRRSDYNVFGSSPTGSRTMSPSKPLPPKVEPFGTSLPNQFSLPAKMTKAIELPAFGSNNQKIKGQDKTRNELNRQSPLSRQPSLSSRDSPITATSNKKDDTSNLKKEYSKNTDSFDNQFHFSIYKWAGRDVPMVLPLFTESNLKPKVNENNYETKTSSVENQVLSDTLADWLKTERENEEVYEIPEPISRRKSNDVNVVHEEEIHLKKEKSLENEMKPLRALLTNEDEQPGNTPEMKARHPKGVKANARDGKNAKKNGRKNDSKSANVDVLQDEAASSGVISRKSVAKGKVKEFVQIFNQEDDSRPKPELRKRSQSSRLKHLGDNQNEDKMSSNPVAKDKEKINFQMEDKKSDVSVKVDENLNNDEPQQHSSNHVSTNLKKTFSSETIHRDSKISVENFDDPLEFVVQVLSDDHHENVTQDENSEDTKAIDAKIRQWSVGKKGNIRSLLSTLQYVLWSGSGWKPVPLVDLIETNAVKRAYQKALLRLHPDKLQQKGADFHHKYIAEKVFDILQEAWDHFNTCSSLNF</sequence>
<dbReference type="EMBL" id="JAVIJP010000017">
    <property type="protein sequence ID" value="KAL3640821.1"/>
    <property type="molecule type" value="Genomic_DNA"/>
</dbReference>
<feature type="compositionally biased region" description="Polar residues" evidence="1">
    <location>
        <begin position="111"/>
        <end position="123"/>
    </location>
</feature>
<organism evidence="2 3">
    <name type="scientific">Castilleja foliolosa</name>
    <dbReference type="NCBI Taxonomy" id="1961234"/>
    <lineage>
        <taxon>Eukaryota</taxon>
        <taxon>Viridiplantae</taxon>
        <taxon>Streptophyta</taxon>
        <taxon>Embryophyta</taxon>
        <taxon>Tracheophyta</taxon>
        <taxon>Spermatophyta</taxon>
        <taxon>Magnoliopsida</taxon>
        <taxon>eudicotyledons</taxon>
        <taxon>Gunneridae</taxon>
        <taxon>Pentapetalae</taxon>
        <taxon>asterids</taxon>
        <taxon>lamiids</taxon>
        <taxon>Lamiales</taxon>
        <taxon>Orobanchaceae</taxon>
        <taxon>Pedicularideae</taxon>
        <taxon>Castillejinae</taxon>
        <taxon>Castilleja</taxon>
    </lineage>
</organism>
<feature type="region of interest" description="Disordered" evidence="1">
    <location>
        <begin position="15"/>
        <end position="139"/>
    </location>
</feature>
<evidence type="ECO:0000313" key="3">
    <source>
        <dbReference type="Proteomes" id="UP001632038"/>
    </source>
</evidence>
<feature type="compositionally biased region" description="Basic and acidic residues" evidence="1">
    <location>
        <begin position="423"/>
        <end position="455"/>
    </location>
</feature>
<feature type="compositionally biased region" description="Basic and acidic residues" evidence="1">
    <location>
        <begin position="404"/>
        <end position="414"/>
    </location>
</feature>
<feature type="compositionally biased region" description="Basic and acidic residues" evidence="1">
    <location>
        <begin position="349"/>
        <end position="365"/>
    </location>
</feature>
<feature type="region of interest" description="Disordered" evidence="1">
    <location>
        <begin position="326"/>
        <end position="382"/>
    </location>
</feature>
<dbReference type="Gene3D" id="1.10.287.110">
    <property type="entry name" value="DnaJ domain"/>
    <property type="match status" value="1"/>
</dbReference>
<accession>A0ABD3DER0</accession>
<feature type="compositionally biased region" description="Basic and acidic residues" evidence="1">
    <location>
        <begin position="198"/>
        <end position="211"/>
    </location>
</feature>
<feature type="compositionally biased region" description="Polar residues" evidence="1">
    <location>
        <begin position="62"/>
        <end position="71"/>
    </location>
</feature>
<protein>
    <submittedName>
        <fullName evidence="2">Molecular chaperone</fullName>
    </submittedName>
</protein>
<dbReference type="SUPFAM" id="SSF46565">
    <property type="entry name" value="Chaperone J-domain"/>
    <property type="match status" value="1"/>
</dbReference>
<evidence type="ECO:0000313" key="2">
    <source>
        <dbReference type="EMBL" id="KAL3640821.1"/>
    </source>
</evidence>
<feature type="compositionally biased region" description="Basic and acidic residues" evidence="1">
    <location>
        <begin position="80"/>
        <end position="93"/>
    </location>
</feature>
<dbReference type="PANTHER" id="PTHR23172:SF64">
    <property type="entry name" value="J DOMAIN-CONTAINING PROTEIN REQUIRED FOR CHLOROPLAST ACCUMULATION RESPONSE 1"/>
    <property type="match status" value="1"/>
</dbReference>
<keyword evidence="3" id="KW-1185">Reference proteome</keyword>
<name>A0ABD3DER0_9LAMI</name>
<proteinExistence type="predicted"/>
<feature type="compositionally biased region" description="Basic and acidic residues" evidence="1">
    <location>
        <begin position="165"/>
        <end position="174"/>
    </location>
</feature>
<dbReference type="PANTHER" id="PTHR23172">
    <property type="entry name" value="AUXILIN/CYCLIN G-ASSOCIATED KINASE-RELATED"/>
    <property type="match status" value="1"/>
</dbReference>